<sequence length="95" mass="11204">MENTKRVSIKIIKLTILVFTILIMMGLVILFIRHIEMMPYYFKHQNEIILLLSMYICYLWSDKYKIKKIKTLAAVGVILGMINLVGFRLINLIIK</sequence>
<dbReference type="Proteomes" id="UP000749471">
    <property type="component" value="Unassembled WGS sequence"/>
</dbReference>
<reference evidence="2 3" key="1">
    <citation type="submission" date="2021-06" db="EMBL/GenBank/DDBJ databases">
        <authorList>
            <person name="Sun Q."/>
            <person name="Li D."/>
        </authorList>
    </citation>
    <scope>NUCLEOTIDE SEQUENCE [LARGE SCALE GENOMIC DNA]</scope>
    <source>
        <strain evidence="2 3">MSJ-40</strain>
    </source>
</reference>
<feature type="transmembrane region" description="Helical" evidence="1">
    <location>
        <begin position="72"/>
        <end position="94"/>
    </location>
</feature>
<dbReference type="RefSeq" id="WP_216521458.1">
    <property type="nucleotide sequence ID" value="NZ_JAHLPM010000017.1"/>
</dbReference>
<feature type="transmembrane region" description="Helical" evidence="1">
    <location>
        <begin position="12"/>
        <end position="32"/>
    </location>
</feature>
<proteinExistence type="predicted"/>
<gene>
    <name evidence="2" type="ORF">KQI42_16840</name>
</gene>
<organism evidence="2 3">
    <name type="scientific">Tissierella simiarum</name>
    <dbReference type="NCBI Taxonomy" id="2841534"/>
    <lineage>
        <taxon>Bacteria</taxon>
        <taxon>Bacillati</taxon>
        <taxon>Bacillota</taxon>
        <taxon>Tissierellia</taxon>
        <taxon>Tissierellales</taxon>
        <taxon>Tissierellaceae</taxon>
        <taxon>Tissierella</taxon>
    </lineage>
</organism>
<accession>A0ABS6EAA3</accession>
<keyword evidence="1" id="KW-1133">Transmembrane helix</keyword>
<keyword evidence="1" id="KW-0472">Membrane</keyword>
<evidence type="ECO:0000313" key="3">
    <source>
        <dbReference type="Proteomes" id="UP000749471"/>
    </source>
</evidence>
<name>A0ABS6EAA3_9FIRM</name>
<dbReference type="EMBL" id="JAHLPM010000017">
    <property type="protein sequence ID" value="MBU5439684.1"/>
    <property type="molecule type" value="Genomic_DNA"/>
</dbReference>
<comment type="caution">
    <text evidence="2">The sequence shown here is derived from an EMBL/GenBank/DDBJ whole genome shotgun (WGS) entry which is preliminary data.</text>
</comment>
<evidence type="ECO:0000256" key="1">
    <source>
        <dbReference type="SAM" id="Phobius"/>
    </source>
</evidence>
<protein>
    <submittedName>
        <fullName evidence="2">Uncharacterized protein</fullName>
    </submittedName>
</protein>
<keyword evidence="1" id="KW-0812">Transmembrane</keyword>
<evidence type="ECO:0000313" key="2">
    <source>
        <dbReference type="EMBL" id="MBU5439684.1"/>
    </source>
</evidence>
<keyword evidence="3" id="KW-1185">Reference proteome</keyword>